<sequence>MLGPPLPLIENYLREARFWHVATIGWGCKLDPKLISALIERWRLETHTFHLPCGECTIIVEGVHLQLGLPVDGYAVTGSVSFTDWGVVCYELLDAILDNINGGWIKIGYLMPNLLRNLVHLRWLLKLVDFRAADELSWGSAVLATLYKEMYGATRPNKAKIGGCLSLLQSWAPFRFPFLRPQVGHSCTFPLITSYVGIPTSLEDIRLLLDQRSEAEFQWTPYEDQTIRAIIPDEFLQNPNVWHMKVPLVNYATVEMHQSNRVLRQFGFQQSIFMAPEVFDDEHKVDLRQLFWSHYIKIWENQYDYIPNRELIIVPELVCIPEYMPWFRIHGKPYLLSEEERRQQIRAQRERRSPLNPRRKDDNAGPSTAPTQLPDLTVQPTTPTSQPFQIMPGWNLWPSSSLFLITPSQSPIYRPLLHEGSHEVPSGSYSFYQSPSPYEIQTPPPWVMQTPPQSLFYQVDQRRNLARTHRRSPCGTNSGRHGH</sequence>
<dbReference type="GO" id="GO:0010073">
    <property type="term" value="P:meristem maintenance"/>
    <property type="evidence" value="ECO:0007669"/>
    <property type="project" value="InterPro"/>
</dbReference>
<dbReference type="EMBL" id="KZ666493">
    <property type="protein sequence ID" value="PPR94549.1"/>
    <property type="molecule type" value="Genomic_DNA"/>
</dbReference>
<feature type="region of interest" description="Disordered" evidence="1">
    <location>
        <begin position="340"/>
        <end position="384"/>
    </location>
</feature>
<evidence type="ECO:0000313" key="4">
    <source>
        <dbReference type="Proteomes" id="UP000239757"/>
    </source>
</evidence>
<dbReference type="PANTHER" id="PTHR46033">
    <property type="entry name" value="PROTEIN MAIN-LIKE 2"/>
    <property type="match status" value="1"/>
</dbReference>
<feature type="compositionally biased region" description="Polar residues" evidence="1">
    <location>
        <begin position="474"/>
        <end position="483"/>
    </location>
</feature>
<evidence type="ECO:0000313" key="3">
    <source>
        <dbReference type="EMBL" id="PPR94549.1"/>
    </source>
</evidence>
<gene>
    <name evidence="3" type="ORF">GOBAR_AA26121</name>
</gene>
<name>A0A2P5WU07_GOSBA</name>
<evidence type="ECO:0000256" key="1">
    <source>
        <dbReference type="SAM" id="MobiDB-lite"/>
    </source>
</evidence>
<feature type="domain" description="Aminotransferase-like plant mobile" evidence="2">
    <location>
        <begin position="109"/>
        <end position="327"/>
    </location>
</feature>
<feature type="compositionally biased region" description="Basic and acidic residues" evidence="1">
    <location>
        <begin position="340"/>
        <end position="363"/>
    </location>
</feature>
<dbReference type="InterPro" id="IPR019557">
    <property type="entry name" value="AminoTfrase-like_pln_mobile"/>
</dbReference>
<protein>
    <recommendedName>
        <fullName evidence="2">Aminotransferase-like plant mobile domain-containing protein</fullName>
    </recommendedName>
</protein>
<organism evidence="3 4">
    <name type="scientific">Gossypium barbadense</name>
    <name type="common">Sea Island cotton</name>
    <name type="synonym">Hibiscus barbadensis</name>
    <dbReference type="NCBI Taxonomy" id="3634"/>
    <lineage>
        <taxon>Eukaryota</taxon>
        <taxon>Viridiplantae</taxon>
        <taxon>Streptophyta</taxon>
        <taxon>Embryophyta</taxon>
        <taxon>Tracheophyta</taxon>
        <taxon>Spermatophyta</taxon>
        <taxon>Magnoliopsida</taxon>
        <taxon>eudicotyledons</taxon>
        <taxon>Gunneridae</taxon>
        <taxon>Pentapetalae</taxon>
        <taxon>rosids</taxon>
        <taxon>malvids</taxon>
        <taxon>Malvales</taxon>
        <taxon>Malvaceae</taxon>
        <taxon>Malvoideae</taxon>
        <taxon>Gossypium</taxon>
    </lineage>
</organism>
<dbReference type="AlphaFoldDB" id="A0A2P5WU07"/>
<feature type="domain" description="Aminotransferase-like plant mobile" evidence="2">
    <location>
        <begin position="28"/>
        <end position="98"/>
    </location>
</feature>
<feature type="region of interest" description="Disordered" evidence="1">
    <location>
        <begin position="463"/>
        <end position="483"/>
    </location>
</feature>
<proteinExistence type="predicted"/>
<evidence type="ECO:0000259" key="2">
    <source>
        <dbReference type="Pfam" id="PF10536"/>
    </source>
</evidence>
<dbReference type="Pfam" id="PF10536">
    <property type="entry name" value="PMD"/>
    <property type="match status" value="2"/>
</dbReference>
<dbReference type="InterPro" id="IPR044824">
    <property type="entry name" value="MAIN-like"/>
</dbReference>
<reference evidence="3 4" key="1">
    <citation type="submission" date="2015-01" db="EMBL/GenBank/DDBJ databases">
        <title>Genome of allotetraploid Gossypium barbadense reveals genomic plasticity and fiber elongation in cotton evolution.</title>
        <authorList>
            <person name="Chen X."/>
            <person name="Liu X."/>
            <person name="Zhao B."/>
            <person name="Zheng H."/>
            <person name="Hu Y."/>
            <person name="Lu G."/>
            <person name="Yang C."/>
            <person name="Chen J."/>
            <person name="Shan C."/>
            <person name="Zhang L."/>
            <person name="Zhou Y."/>
            <person name="Wang L."/>
            <person name="Guo W."/>
            <person name="Bai Y."/>
            <person name="Ruan J."/>
            <person name="Shangguan X."/>
            <person name="Mao Y."/>
            <person name="Jiang J."/>
            <person name="Zhu Y."/>
            <person name="Lei J."/>
            <person name="Kang H."/>
            <person name="Chen S."/>
            <person name="He X."/>
            <person name="Wang R."/>
            <person name="Wang Y."/>
            <person name="Chen J."/>
            <person name="Wang L."/>
            <person name="Yu S."/>
            <person name="Wang B."/>
            <person name="Wei J."/>
            <person name="Song S."/>
            <person name="Lu X."/>
            <person name="Gao Z."/>
            <person name="Gu W."/>
            <person name="Deng X."/>
            <person name="Ma D."/>
            <person name="Wang S."/>
            <person name="Liang W."/>
            <person name="Fang L."/>
            <person name="Cai C."/>
            <person name="Zhu X."/>
            <person name="Zhou B."/>
            <person name="Zhang Y."/>
            <person name="Chen Z."/>
            <person name="Xu S."/>
            <person name="Zhu R."/>
            <person name="Wang S."/>
            <person name="Zhang T."/>
            <person name="Zhao G."/>
        </authorList>
    </citation>
    <scope>NUCLEOTIDE SEQUENCE [LARGE SCALE GENOMIC DNA]</scope>
    <source>
        <strain evidence="4">cv. Xinhai21</strain>
        <tissue evidence="3">Leaf</tissue>
    </source>
</reference>
<dbReference type="PANTHER" id="PTHR46033:SF8">
    <property type="entry name" value="PROTEIN MAINTENANCE OF MERISTEMS-LIKE"/>
    <property type="match status" value="1"/>
</dbReference>
<accession>A0A2P5WU07</accession>
<dbReference type="OrthoDB" id="986911at2759"/>
<dbReference type="Proteomes" id="UP000239757">
    <property type="component" value="Unassembled WGS sequence"/>
</dbReference>